<feature type="compositionally biased region" description="Polar residues" evidence="1">
    <location>
        <begin position="620"/>
        <end position="636"/>
    </location>
</feature>
<feature type="compositionally biased region" description="Polar residues" evidence="1">
    <location>
        <begin position="951"/>
        <end position="962"/>
    </location>
</feature>
<name>A0A8T9BZV3_9HELO</name>
<protein>
    <submittedName>
        <fullName evidence="2">Uncharacterized protein</fullName>
    </submittedName>
</protein>
<feature type="compositionally biased region" description="Polar residues" evidence="1">
    <location>
        <begin position="104"/>
        <end position="133"/>
    </location>
</feature>
<feature type="region of interest" description="Disordered" evidence="1">
    <location>
        <begin position="552"/>
        <end position="720"/>
    </location>
</feature>
<feature type="compositionally biased region" description="Polar residues" evidence="1">
    <location>
        <begin position="50"/>
        <end position="68"/>
    </location>
</feature>
<feature type="compositionally biased region" description="Basic and acidic residues" evidence="1">
    <location>
        <begin position="677"/>
        <end position="699"/>
    </location>
</feature>
<dbReference type="OrthoDB" id="1922977at2759"/>
<dbReference type="Proteomes" id="UP000469558">
    <property type="component" value="Unassembled WGS sequence"/>
</dbReference>
<keyword evidence="3" id="KW-1185">Reference proteome</keyword>
<comment type="caution">
    <text evidence="2">The sequence shown here is derived from an EMBL/GenBank/DDBJ whole genome shotgun (WGS) entry which is preliminary data.</text>
</comment>
<feature type="region of interest" description="Disordered" evidence="1">
    <location>
        <begin position="92"/>
        <end position="172"/>
    </location>
</feature>
<feature type="compositionally biased region" description="Polar residues" evidence="1">
    <location>
        <begin position="405"/>
        <end position="427"/>
    </location>
</feature>
<feature type="compositionally biased region" description="Basic and acidic residues" evidence="1">
    <location>
        <begin position="925"/>
        <end position="939"/>
    </location>
</feature>
<sequence>MSDYPATPFYGMGYGASDQNNPPYLPPTYPTQYLPQDDGRMGQAGMPSSYDASMSTHGYNGATPSFSASAIASGVPPLPIYQGWNSDPVPLPPYAPAQPVPQFSGYSNGPTQNSQYYSAPTQAPYQQSPQNSRPYDEGELSEGEFDGSTGPASANNGRAQSAYGAKQSRAHEGTNYVDNAQRSGYFGAQDHNSQPSYHPSTAYNFPARDSPQTRPQQSDVYSPYESPRPTGHTDQVKANYSYDSYAPSHPGGQMNGAPQNQNGWVQDSAASTSKVSWPTNGAQHPTNAELAKGEPVKASTPILPKADDIPSAKIIAEARKQAQNAILNLWPYEVRFQQYIDEGISEDIVGRLFDEIGMSRNPSKTANGNENKLDTQPTFTPNTSQEVNTTIAGSSSKVQLAPLSTLPNGQLPSTNGSTPGTSLTSQTANVPTAGAQLTGPTEKDKILQSKMDVLRKARAARAEKAAAQKSIKSPTDSPSSTRISLQQPTVASASVPNIASAVEKPALPAVEPQIPSLPLSSQPPTPAANNKQQGSMIPGLFLASAAASPVSSTSAQPFSQNSQRKRPVAADFDSPVPAPFKRPFGQSRTERPVVIDVSDEDSDNEDAPMDLESQADPESPVQSSRKLSDQRSTSLHNLPPLSDFPSQKHFTPPSNSSAPGTPNISQNVSKSAIGHPEVLRQKESQIEQMKKKIAEAEARKKARQTPSGTRTPRVAELQPVDTKAAAAVNADLASNVEASLKVQHLIEVADTKVASDQQKLAEAQAAELEKEAELKRNEAERKRLRRLEVAAGIPLVEAEVHQSQLRLEQARAEIARMEAEVQKNLKAKQDLAEEMERLGQETEDQLQAQKDKLQNLTTEEYVSNNAPSRSSPPKVAEQVALETKAPAANLYQPSPPIAAGHLQSDEPSKAVMMNGHGQFALPTRENPEDTTTSKDDAHAPIEQPDMAVPSGLTSSPERTSADQAMEEALQEAVRVEADSHDHGADDVDMETSFAPDPNQLAPASSSNSAEEERDSPMYSPVLGRTIPDVPEAESDNYEPPEATPPVNVPVSIDSSPFSPAPPDADKPNVVDDSLQVGGDDARSATEQLVQERNASIPHLIQVNMSSNLAFAAY</sequence>
<feature type="region of interest" description="Disordered" evidence="1">
    <location>
        <begin position="403"/>
        <end position="427"/>
    </location>
</feature>
<dbReference type="EMBL" id="QGMK01001127">
    <property type="protein sequence ID" value="TVY73282.1"/>
    <property type="molecule type" value="Genomic_DNA"/>
</dbReference>
<feature type="compositionally biased region" description="Polar residues" evidence="1">
    <location>
        <begin position="644"/>
        <end position="670"/>
    </location>
</feature>
<feature type="region of interest" description="Disordered" evidence="1">
    <location>
        <begin position="184"/>
        <end position="287"/>
    </location>
</feature>
<feature type="compositionally biased region" description="Acidic residues" evidence="1">
    <location>
        <begin position="597"/>
        <end position="615"/>
    </location>
</feature>
<feature type="region of interest" description="Disordered" evidence="1">
    <location>
        <begin position="832"/>
        <end position="1069"/>
    </location>
</feature>
<feature type="compositionally biased region" description="Basic and acidic residues" evidence="1">
    <location>
        <begin position="973"/>
        <end position="985"/>
    </location>
</feature>
<feature type="region of interest" description="Disordered" evidence="1">
    <location>
        <begin position="15"/>
        <end position="68"/>
    </location>
</feature>
<accession>A0A8T9BZV3</accession>
<feature type="region of interest" description="Disordered" evidence="1">
    <location>
        <begin position="513"/>
        <end position="533"/>
    </location>
</feature>
<feature type="compositionally biased region" description="Polar residues" evidence="1">
    <location>
        <begin position="854"/>
        <end position="871"/>
    </location>
</feature>
<feature type="compositionally biased region" description="Polar residues" evidence="1">
    <location>
        <begin position="470"/>
        <end position="494"/>
    </location>
</feature>
<proteinExistence type="predicted"/>
<feature type="region of interest" description="Disordered" evidence="1">
    <location>
        <begin position="360"/>
        <end position="384"/>
    </location>
</feature>
<reference evidence="2 3" key="1">
    <citation type="submission" date="2018-05" db="EMBL/GenBank/DDBJ databases">
        <title>Genome sequencing and assembly of the regulated plant pathogen Lachnellula willkommii and related sister species for the development of diagnostic species identification markers.</title>
        <authorList>
            <person name="Giroux E."/>
            <person name="Bilodeau G."/>
        </authorList>
    </citation>
    <scope>NUCLEOTIDE SEQUENCE [LARGE SCALE GENOMIC DNA]</scope>
    <source>
        <strain evidence="2 3">CBS 268.59</strain>
    </source>
</reference>
<gene>
    <name evidence="2" type="ORF">LSUE1_G007927</name>
</gene>
<organism evidence="2 3">
    <name type="scientific">Lachnellula suecica</name>
    <dbReference type="NCBI Taxonomy" id="602035"/>
    <lineage>
        <taxon>Eukaryota</taxon>
        <taxon>Fungi</taxon>
        <taxon>Dikarya</taxon>
        <taxon>Ascomycota</taxon>
        <taxon>Pezizomycotina</taxon>
        <taxon>Leotiomycetes</taxon>
        <taxon>Helotiales</taxon>
        <taxon>Lachnaceae</taxon>
        <taxon>Lachnellula</taxon>
    </lineage>
</organism>
<evidence type="ECO:0000313" key="2">
    <source>
        <dbReference type="EMBL" id="TVY73282.1"/>
    </source>
</evidence>
<evidence type="ECO:0000313" key="3">
    <source>
        <dbReference type="Proteomes" id="UP000469558"/>
    </source>
</evidence>
<feature type="compositionally biased region" description="Polar residues" evidence="1">
    <location>
        <begin position="210"/>
        <end position="220"/>
    </location>
</feature>
<feature type="compositionally biased region" description="Polar residues" evidence="1">
    <location>
        <begin position="256"/>
        <end position="286"/>
    </location>
</feature>
<feature type="region of interest" description="Disordered" evidence="1">
    <location>
        <begin position="458"/>
        <end position="494"/>
    </location>
</feature>
<dbReference type="AlphaFoldDB" id="A0A8T9BZV3"/>
<feature type="compositionally biased region" description="Polar residues" evidence="1">
    <location>
        <begin position="150"/>
        <end position="159"/>
    </location>
</feature>
<feature type="compositionally biased region" description="Polar residues" evidence="1">
    <location>
        <begin position="232"/>
        <end position="242"/>
    </location>
</feature>
<feature type="compositionally biased region" description="Polar residues" evidence="1">
    <location>
        <begin position="190"/>
        <end position="203"/>
    </location>
</feature>
<evidence type="ECO:0000256" key="1">
    <source>
        <dbReference type="SAM" id="MobiDB-lite"/>
    </source>
</evidence>